<evidence type="ECO:0000313" key="1">
    <source>
        <dbReference type="EMBL" id="KAG0436243.1"/>
    </source>
</evidence>
<dbReference type="EMBL" id="JABSTQ010007094">
    <property type="protein sequence ID" value="KAG0436243.1"/>
    <property type="molecule type" value="Genomic_DNA"/>
</dbReference>
<dbReference type="Proteomes" id="UP000805193">
    <property type="component" value="Unassembled WGS sequence"/>
</dbReference>
<gene>
    <name evidence="1" type="ORF">HPB47_018057</name>
</gene>
<protein>
    <submittedName>
        <fullName evidence="1">Uncharacterized protein</fullName>
    </submittedName>
</protein>
<name>A0AC60QMJ0_IXOPE</name>
<evidence type="ECO:0000313" key="2">
    <source>
        <dbReference type="Proteomes" id="UP000805193"/>
    </source>
</evidence>
<sequence length="198" mass="22782">MESRTLLWDTRRFAQHKNWIERLKNPDKRYTLFAPNDNAWHDIKLEFPSEYKQLSMDQFGYHAEKILERHLIVGREIPQAELENLKTIETARGKMDVRNVNGKIHLLWEGREAVIVRPDVQATNGVIHVISKVMMLRRDMTSSAAMTATSGLLVVAMMLVLRTARCIEPCPSEALWPQEPHGIWEATMGSCWPESCSA</sequence>
<accession>A0AC60QMJ0</accession>
<proteinExistence type="predicted"/>
<reference evidence="1 2" key="1">
    <citation type="journal article" date="2020" name="Cell">
        <title>Large-Scale Comparative Analyses of Tick Genomes Elucidate Their Genetic Diversity and Vector Capacities.</title>
        <authorList>
            <consortium name="Tick Genome and Microbiome Consortium (TIGMIC)"/>
            <person name="Jia N."/>
            <person name="Wang J."/>
            <person name="Shi W."/>
            <person name="Du L."/>
            <person name="Sun Y."/>
            <person name="Zhan W."/>
            <person name="Jiang J.F."/>
            <person name="Wang Q."/>
            <person name="Zhang B."/>
            <person name="Ji P."/>
            <person name="Bell-Sakyi L."/>
            <person name="Cui X.M."/>
            <person name="Yuan T.T."/>
            <person name="Jiang B.G."/>
            <person name="Yang W.F."/>
            <person name="Lam T.T."/>
            <person name="Chang Q.C."/>
            <person name="Ding S.J."/>
            <person name="Wang X.J."/>
            <person name="Zhu J.G."/>
            <person name="Ruan X.D."/>
            <person name="Zhao L."/>
            <person name="Wei J.T."/>
            <person name="Ye R.Z."/>
            <person name="Que T.C."/>
            <person name="Du C.H."/>
            <person name="Zhou Y.H."/>
            <person name="Cheng J.X."/>
            <person name="Dai P.F."/>
            <person name="Guo W.B."/>
            <person name="Han X.H."/>
            <person name="Huang E.J."/>
            <person name="Li L.F."/>
            <person name="Wei W."/>
            <person name="Gao Y.C."/>
            <person name="Liu J.Z."/>
            <person name="Shao H.Z."/>
            <person name="Wang X."/>
            <person name="Wang C.C."/>
            <person name="Yang T.C."/>
            <person name="Huo Q.B."/>
            <person name="Li W."/>
            <person name="Chen H.Y."/>
            <person name="Chen S.E."/>
            <person name="Zhou L.G."/>
            <person name="Ni X.B."/>
            <person name="Tian J.H."/>
            <person name="Sheng Y."/>
            <person name="Liu T."/>
            <person name="Pan Y.S."/>
            <person name="Xia L.Y."/>
            <person name="Li J."/>
            <person name="Zhao F."/>
            <person name="Cao W.C."/>
        </authorList>
    </citation>
    <scope>NUCLEOTIDE SEQUENCE [LARGE SCALE GENOMIC DNA]</scope>
    <source>
        <strain evidence="1">Iper-2018</strain>
    </source>
</reference>
<comment type="caution">
    <text evidence="1">The sequence shown here is derived from an EMBL/GenBank/DDBJ whole genome shotgun (WGS) entry which is preliminary data.</text>
</comment>
<organism evidence="1 2">
    <name type="scientific">Ixodes persulcatus</name>
    <name type="common">Taiga tick</name>
    <dbReference type="NCBI Taxonomy" id="34615"/>
    <lineage>
        <taxon>Eukaryota</taxon>
        <taxon>Metazoa</taxon>
        <taxon>Ecdysozoa</taxon>
        <taxon>Arthropoda</taxon>
        <taxon>Chelicerata</taxon>
        <taxon>Arachnida</taxon>
        <taxon>Acari</taxon>
        <taxon>Parasitiformes</taxon>
        <taxon>Ixodida</taxon>
        <taxon>Ixodoidea</taxon>
        <taxon>Ixodidae</taxon>
        <taxon>Ixodinae</taxon>
        <taxon>Ixodes</taxon>
    </lineage>
</organism>
<keyword evidence="2" id="KW-1185">Reference proteome</keyword>